<keyword evidence="5 12" id="KW-0732">Signal</keyword>
<gene>
    <name evidence="14" type="ORF">SAY87_017573</name>
</gene>
<feature type="signal peptide" evidence="12">
    <location>
        <begin position="1"/>
        <end position="19"/>
    </location>
</feature>
<evidence type="ECO:0000256" key="11">
    <source>
        <dbReference type="PIRSR" id="PIRSR005604-2"/>
    </source>
</evidence>
<dbReference type="EMBL" id="JAXIOK010000002">
    <property type="protein sequence ID" value="KAK4777386.1"/>
    <property type="molecule type" value="Genomic_DNA"/>
</dbReference>
<comment type="function">
    <text evidence="12">Catalyzes xyloglucan endohydrolysis (XEH) and/or endotransglycosylation (XET). Cleaves and religates xyloglucan polymers, an essential constituent of the primary cell wall, and thereby participates in cell wall construction of growing tissues.</text>
</comment>
<dbReference type="GO" id="GO:0010411">
    <property type="term" value="P:xyloglucan metabolic process"/>
    <property type="evidence" value="ECO:0007669"/>
    <property type="project" value="InterPro"/>
</dbReference>
<feature type="chain" id="PRO_5042664314" description="Xyloglucan endotransglucosylase/hydrolase" evidence="12">
    <location>
        <begin position="20"/>
        <end position="293"/>
    </location>
</feature>
<evidence type="ECO:0000259" key="13">
    <source>
        <dbReference type="PROSITE" id="PS51762"/>
    </source>
</evidence>
<dbReference type="GO" id="GO:0016762">
    <property type="term" value="F:xyloglucan:xyloglucosyl transferase activity"/>
    <property type="evidence" value="ECO:0007669"/>
    <property type="project" value="UniProtKB-EC"/>
</dbReference>
<keyword evidence="2 12" id="KW-0052">Apoplast</keyword>
<dbReference type="GO" id="GO:0004553">
    <property type="term" value="F:hydrolase activity, hydrolyzing O-glycosyl compounds"/>
    <property type="evidence" value="ECO:0007669"/>
    <property type="project" value="InterPro"/>
</dbReference>
<dbReference type="SUPFAM" id="SSF49899">
    <property type="entry name" value="Concanavalin A-like lectins/glucanases"/>
    <property type="match status" value="1"/>
</dbReference>
<comment type="similarity">
    <text evidence="12">Belongs to the glycosyl hydrolase 16 family.</text>
</comment>
<evidence type="ECO:0000256" key="3">
    <source>
        <dbReference type="ARBA" id="ARBA00022525"/>
    </source>
</evidence>
<dbReference type="CDD" id="cd02176">
    <property type="entry name" value="GH16_XET"/>
    <property type="match status" value="1"/>
</dbReference>
<dbReference type="GO" id="GO:0048046">
    <property type="term" value="C:apoplast"/>
    <property type="evidence" value="ECO:0007669"/>
    <property type="project" value="UniProtKB-SubCell"/>
</dbReference>
<dbReference type="InterPro" id="IPR000757">
    <property type="entry name" value="Beta-glucanase-like"/>
</dbReference>
<dbReference type="InterPro" id="IPR044791">
    <property type="entry name" value="Beta-glucanase/XTH"/>
</dbReference>
<sequence>MAVSIMGAVFGLFVGLVVAGSVSSTKFEELFQPSWAADHHVHEGDVLKLKLDYYSGAGFASKSKYMFGKVTLQIKLVEGDSAGTVTAFYMSSDGPKHNEFDFEFLGNTTGEPYLVQTNVYVNGVGNREQRNSLWFDPTKDFHNYSIRWSPRQVLFLVDDTPIRVHTNLERRGISFPKDQPMGVYSSIWNADDWATQGGRVKTDWSHAPFIASYRGFEISACECPVNVAAAENARRCTDDGSRRYWSDEPTMSVLSVHQSHQLMWVRAKHLIYDYCTDTARFPVTPAECVHHRH</sequence>
<dbReference type="GO" id="GO:0042546">
    <property type="term" value="P:cell wall biogenesis"/>
    <property type="evidence" value="ECO:0007669"/>
    <property type="project" value="InterPro"/>
</dbReference>
<evidence type="ECO:0000256" key="1">
    <source>
        <dbReference type="ARBA" id="ARBA00022512"/>
    </source>
</evidence>
<keyword evidence="3 12" id="KW-0964">Secreted</keyword>
<dbReference type="EC" id="2.4.1.207" evidence="12"/>
<dbReference type="PIRSF" id="PIRSF005604">
    <property type="entry name" value="XET"/>
    <property type="match status" value="1"/>
</dbReference>
<feature type="domain" description="GH16" evidence="13">
    <location>
        <begin position="25"/>
        <end position="213"/>
    </location>
</feature>
<comment type="subcellular location">
    <subcellularLocation>
        <location evidence="12">Secreted</location>
        <location evidence="12">Cell wall</location>
    </subcellularLocation>
    <subcellularLocation>
        <location evidence="12">Secreted</location>
        <location evidence="12">Extracellular space</location>
        <location evidence="12">Apoplast</location>
    </subcellularLocation>
</comment>
<dbReference type="PRINTS" id="PR00737">
    <property type="entry name" value="GLHYDRLASE16"/>
</dbReference>
<evidence type="ECO:0000313" key="14">
    <source>
        <dbReference type="EMBL" id="KAK4777386.1"/>
    </source>
</evidence>
<reference evidence="14 15" key="1">
    <citation type="journal article" date="2023" name="Hortic Res">
        <title>Pangenome of water caltrop reveals structural variations and asymmetric subgenome divergence after allopolyploidization.</title>
        <authorList>
            <person name="Zhang X."/>
            <person name="Chen Y."/>
            <person name="Wang L."/>
            <person name="Yuan Y."/>
            <person name="Fang M."/>
            <person name="Shi L."/>
            <person name="Lu R."/>
            <person name="Comes H.P."/>
            <person name="Ma Y."/>
            <person name="Chen Y."/>
            <person name="Huang G."/>
            <person name="Zhou Y."/>
            <person name="Zheng Z."/>
            <person name="Qiu Y."/>
        </authorList>
    </citation>
    <scope>NUCLEOTIDE SEQUENCE [LARGE SCALE GENOMIC DNA]</scope>
    <source>
        <tissue evidence="14">Roots</tissue>
    </source>
</reference>
<dbReference type="PANTHER" id="PTHR31062">
    <property type="entry name" value="XYLOGLUCAN ENDOTRANSGLUCOSYLASE/HYDROLASE PROTEIN 8-RELATED"/>
    <property type="match status" value="1"/>
</dbReference>
<accession>A0AAN7L1U9</accession>
<keyword evidence="6 12" id="KW-0378">Hydrolase</keyword>
<evidence type="ECO:0000256" key="6">
    <source>
        <dbReference type="ARBA" id="ARBA00022801"/>
    </source>
</evidence>
<evidence type="ECO:0000256" key="12">
    <source>
        <dbReference type="RuleBase" id="RU361120"/>
    </source>
</evidence>
<dbReference type="FunFam" id="2.60.120.200:FF:000025">
    <property type="entry name" value="Xyloglucan endotransglucosylase/hydrolase"/>
    <property type="match status" value="1"/>
</dbReference>
<dbReference type="InterPro" id="IPR016455">
    <property type="entry name" value="XTH"/>
</dbReference>
<dbReference type="Proteomes" id="UP001345219">
    <property type="component" value="Chromosome 14"/>
</dbReference>
<keyword evidence="15" id="KW-1185">Reference proteome</keyword>
<dbReference type="Pfam" id="PF00722">
    <property type="entry name" value="Glyco_hydro_16"/>
    <property type="match status" value="1"/>
</dbReference>
<dbReference type="PROSITE" id="PS51762">
    <property type="entry name" value="GH16_2"/>
    <property type="match status" value="1"/>
</dbReference>
<organism evidence="14 15">
    <name type="scientific">Trapa incisa</name>
    <dbReference type="NCBI Taxonomy" id="236973"/>
    <lineage>
        <taxon>Eukaryota</taxon>
        <taxon>Viridiplantae</taxon>
        <taxon>Streptophyta</taxon>
        <taxon>Embryophyta</taxon>
        <taxon>Tracheophyta</taxon>
        <taxon>Spermatophyta</taxon>
        <taxon>Magnoliopsida</taxon>
        <taxon>eudicotyledons</taxon>
        <taxon>Gunneridae</taxon>
        <taxon>Pentapetalae</taxon>
        <taxon>rosids</taxon>
        <taxon>malvids</taxon>
        <taxon>Myrtales</taxon>
        <taxon>Lythraceae</taxon>
        <taxon>Trapa</taxon>
    </lineage>
</organism>
<keyword evidence="4 12" id="KW-0808">Transferase</keyword>
<comment type="PTM">
    <text evidence="12">Contains at least one intrachain disulfide bond essential for its enzymatic activity.</text>
</comment>
<evidence type="ECO:0000256" key="9">
    <source>
        <dbReference type="ARBA" id="ARBA00023316"/>
    </source>
</evidence>
<dbReference type="Gene3D" id="2.60.120.200">
    <property type="match status" value="1"/>
</dbReference>
<keyword evidence="7" id="KW-1015">Disulfide bond</keyword>
<evidence type="ECO:0000256" key="4">
    <source>
        <dbReference type="ARBA" id="ARBA00022679"/>
    </source>
</evidence>
<feature type="active site" description="Proton donor" evidence="10">
    <location>
        <position position="103"/>
    </location>
</feature>
<dbReference type="Pfam" id="PF06955">
    <property type="entry name" value="XET_C"/>
    <property type="match status" value="1"/>
</dbReference>
<dbReference type="AlphaFoldDB" id="A0AAN7L1U9"/>
<evidence type="ECO:0000256" key="7">
    <source>
        <dbReference type="ARBA" id="ARBA00023157"/>
    </source>
</evidence>
<protein>
    <recommendedName>
        <fullName evidence="12">Xyloglucan endotransglucosylase/hydrolase</fullName>
        <ecNumber evidence="12">2.4.1.207</ecNumber>
    </recommendedName>
</protein>
<evidence type="ECO:0000256" key="10">
    <source>
        <dbReference type="PIRSR" id="PIRSR005604-1"/>
    </source>
</evidence>
<keyword evidence="1 12" id="KW-0134">Cell wall</keyword>
<dbReference type="InterPro" id="IPR008264">
    <property type="entry name" value="Beta_glucanase"/>
</dbReference>
<keyword evidence="9 12" id="KW-0961">Cell wall biogenesis/degradation</keyword>
<evidence type="ECO:0000313" key="15">
    <source>
        <dbReference type="Proteomes" id="UP001345219"/>
    </source>
</evidence>
<feature type="glycosylation site" description="N-linked (GlcNAc...) asparagine" evidence="11">
    <location>
        <position position="107"/>
    </location>
</feature>
<evidence type="ECO:0000256" key="5">
    <source>
        <dbReference type="ARBA" id="ARBA00022729"/>
    </source>
</evidence>
<evidence type="ECO:0000256" key="8">
    <source>
        <dbReference type="ARBA" id="ARBA00023295"/>
    </source>
</evidence>
<name>A0AAN7L1U9_9MYRT</name>
<evidence type="ECO:0000256" key="2">
    <source>
        <dbReference type="ARBA" id="ARBA00022523"/>
    </source>
</evidence>
<dbReference type="InterPro" id="IPR013320">
    <property type="entry name" value="ConA-like_dom_sf"/>
</dbReference>
<dbReference type="GO" id="GO:0071555">
    <property type="term" value="P:cell wall organization"/>
    <property type="evidence" value="ECO:0007669"/>
    <property type="project" value="UniProtKB-KW"/>
</dbReference>
<dbReference type="InterPro" id="IPR010713">
    <property type="entry name" value="XET_C"/>
</dbReference>
<proteinExistence type="inferred from homology"/>
<keyword evidence="8 12" id="KW-0326">Glycosidase</keyword>
<feature type="active site" description="Nucleophile" evidence="10">
    <location>
        <position position="99"/>
    </location>
</feature>
<comment type="caution">
    <text evidence="14">The sequence shown here is derived from an EMBL/GenBank/DDBJ whole genome shotgun (WGS) entry which is preliminary data.</text>
</comment>